<name>A0A4P9XK68_9FUNG</name>
<feature type="region of interest" description="Disordered" evidence="2">
    <location>
        <begin position="726"/>
        <end position="747"/>
    </location>
</feature>
<gene>
    <name evidence="3" type="ORF">THASP1DRAFT_32020</name>
</gene>
<evidence type="ECO:0000256" key="1">
    <source>
        <dbReference type="SAM" id="Coils"/>
    </source>
</evidence>
<feature type="coiled-coil region" evidence="1">
    <location>
        <begin position="588"/>
        <end position="615"/>
    </location>
</feature>
<dbReference type="PANTHER" id="PTHR47372:SF11">
    <property type="entry name" value="RE19971P"/>
    <property type="match status" value="1"/>
</dbReference>
<dbReference type="AlphaFoldDB" id="A0A4P9XK68"/>
<dbReference type="OrthoDB" id="10662899at2759"/>
<sequence length="857" mass="96625">MSFLDPLWSIFSGKDEPEAHSWACTDVVCQLAELTAKVKHEMADACSHAIGEIGRLADDTMEAQRYAQREWHREKHQAAIERDWAAGYFQGKLDQAAGRAHHTLDDTYTSAPDIHNKADWAAGYYHGRLDEARSTLKDKLDQAREKNWRSIERLWHTASEGTQERVLLSKAREEAHHQAEEIAAKMSDAKSHAKEMLDDKYEETMTKINDLAKIAVRPAPTLPSFGNWWRHGLLEGVKSALVDRVSENRRHAAEEAAQVQEAMRQIGKKAGQASGWVQEHAEQLEEEARARARDNAAYIKEAAEEKADAAWSDAHAKATQANEWIREHAAQLEKARAQAHENAAHIKEKIEDSAETAWSGALDKASQMAGVIRSGITRLEERIVRDAEGTADRLRADARYAMDTMSGTVEQARERLLRSNQHHEQPAQQISQAGKGVSPQAYYMTKDQAGIHAHAHSLLDQARSIAATYLAQRMAVLVHETEHAAEMTRRRVATLDKELSGSMRDTVQRISRGAYPGGVVNRHAENKAVAEDHDHIIAYVRATLFHMERDAHDSYSTAQKLRDDAAEVIRQHFTLLAEYTRQLGDADSKAVEERFEQLTRRVADAIEQYEEQARERYDTARRMCEQAELGLRVDLGEFLDSLHGWLDRATRTAEQHHEQAQTIGRILGDELIGNFGAIHSPIVRSIRIRLARVFDVLGPQDVRGDTHKHRLWASHVHDRELHAGQQGLPEYAPSPAAEQRGRESEKDARIAASHTLQHWWNWLLHKGNKAATAVDTKLQDDAQRAHDQIMRTYEEARAAYERARDAVIPAVREPVQEGLAETKDLLHESKEVLEKHVHANASNGTIQGTGARAWRNA</sequence>
<evidence type="ECO:0000256" key="2">
    <source>
        <dbReference type="SAM" id="MobiDB-lite"/>
    </source>
</evidence>
<organism evidence="3 4">
    <name type="scientific">Thamnocephalis sphaerospora</name>
    <dbReference type="NCBI Taxonomy" id="78915"/>
    <lineage>
        <taxon>Eukaryota</taxon>
        <taxon>Fungi</taxon>
        <taxon>Fungi incertae sedis</taxon>
        <taxon>Zoopagomycota</taxon>
        <taxon>Zoopagomycotina</taxon>
        <taxon>Zoopagomycetes</taxon>
        <taxon>Zoopagales</taxon>
        <taxon>Sigmoideomycetaceae</taxon>
        <taxon>Thamnocephalis</taxon>
    </lineage>
</organism>
<dbReference type="Proteomes" id="UP000271241">
    <property type="component" value="Unassembled WGS sequence"/>
</dbReference>
<protein>
    <submittedName>
        <fullName evidence="3">Uncharacterized protein</fullName>
    </submittedName>
</protein>
<proteinExistence type="predicted"/>
<feature type="coiled-coil region" evidence="1">
    <location>
        <begin position="242"/>
        <end position="301"/>
    </location>
</feature>
<keyword evidence="4" id="KW-1185">Reference proteome</keyword>
<accession>A0A4P9XK68</accession>
<dbReference type="EMBL" id="KZ992941">
    <property type="protein sequence ID" value="RKP06155.1"/>
    <property type="molecule type" value="Genomic_DNA"/>
</dbReference>
<feature type="region of interest" description="Disordered" evidence="2">
    <location>
        <begin position="419"/>
        <end position="438"/>
    </location>
</feature>
<reference evidence="4" key="1">
    <citation type="journal article" date="2018" name="Nat. Microbiol.">
        <title>Leveraging single-cell genomics to expand the fungal tree of life.</title>
        <authorList>
            <person name="Ahrendt S.R."/>
            <person name="Quandt C.A."/>
            <person name="Ciobanu D."/>
            <person name="Clum A."/>
            <person name="Salamov A."/>
            <person name="Andreopoulos B."/>
            <person name="Cheng J.F."/>
            <person name="Woyke T."/>
            <person name="Pelin A."/>
            <person name="Henrissat B."/>
            <person name="Reynolds N.K."/>
            <person name="Benny G.L."/>
            <person name="Smith M.E."/>
            <person name="James T.Y."/>
            <person name="Grigoriev I.V."/>
        </authorList>
    </citation>
    <scope>NUCLEOTIDE SEQUENCE [LARGE SCALE GENOMIC DNA]</scope>
    <source>
        <strain evidence="4">RSA 1356</strain>
    </source>
</reference>
<dbReference type="PANTHER" id="PTHR47372">
    <property type="entry name" value="DAUER UP-REGULATED-RELATED"/>
    <property type="match status" value="1"/>
</dbReference>
<evidence type="ECO:0000313" key="3">
    <source>
        <dbReference type="EMBL" id="RKP06155.1"/>
    </source>
</evidence>
<keyword evidence="1" id="KW-0175">Coiled coil</keyword>
<evidence type="ECO:0000313" key="4">
    <source>
        <dbReference type="Proteomes" id="UP000271241"/>
    </source>
</evidence>